<protein>
    <submittedName>
        <fullName evidence="2">Uncharacterized protein</fullName>
    </submittedName>
</protein>
<name>A0A1Y1WK41_9FUNG</name>
<dbReference type="EMBL" id="MCFD01000001">
    <property type="protein sequence ID" value="ORX73909.1"/>
    <property type="molecule type" value="Genomic_DNA"/>
</dbReference>
<evidence type="ECO:0000256" key="1">
    <source>
        <dbReference type="SAM" id="MobiDB-lite"/>
    </source>
</evidence>
<accession>A0A1Y1WK41</accession>
<dbReference type="OrthoDB" id="5559672at2759"/>
<organism evidence="2 3">
    <name type="scientific">Linderina pennispora</name>
    <dbReference type="NCBI Taxonomy" id="61395"/>
    <lineage>
        <taxon>Eukaryota</taxon>
        <taxon>Fungi</taxon>
        <taxon>Fungi incertae sedis</taxon>
        <taxon>Zoopagomycota</taxon>
        <taxon>Kickxellomycotina</taxon>
        <taxon>Kickxellomycetes</taxon>
        <taxon>Kickxellales</taxon>
        <taxon>Kickxellaceae</taxon>
        <taxon>Linderina</taxon>
    </lineage>
</organism>
<dbReference type="RefSeq" id="XP_040747120.1">
    <property type="nucleotide sequence ID" value="XM_040886025.1"/>
</dbReference>
<keyword evidence="3" id="KW-1185">Reference proteome</keyword>
<dbReference type="Proteomes" id="UP000193922">
    <property type="component" value="Unassembled WGS sequence"/>
</dbReference>
<proteinExistence type="predicted"/>
<dbReference type="AlphaFoldDB" id="A0A1Y1WK41"/>
<gene>
    <name evidence="2" type="ORF">DL89DRAFT_263916</name>
</gene>
<evidence type="ECO:0000313" key="3">
    <source>
        <dbReference type="Proteomes" id="UP000193922"/>
    </source>
</evidence>
<dbReference type="GeneID" id="63802673"/>
<feature type="compositionally biased region" description="Pro residues" evidence="1">
    <location>
        <begin position="24"/>
        <end position="36"/>
    </location>
</feature>
<sequence>MDTARHTDTLYSAHVSGIGRVLVPHPPQPQPHPAEPPKTTRPLPPLGKPWWKRLFVDAMLIPFVQGFTLSIATQWARHWRRIGGLVGVIRRRLQ</sequence>
<reference evidence="2 3" key="1">
    <citation type="submission" date="2016-07" db="EMBL/GenBank/DDBJ databases">
        <title>Pervasive Adenine N6-methylation of Active Genes in Fungi.</title>
        <authorList>
            <consortium name="DOE Joint Genome Institute"/>
            <person name="Mondo S.J."/>
            <person name="Dannebaum R.O."/>
            <person name="Kuo R.C."/>
            <person name="Labutti K."/>
            <person name="Haridas S."/>
            <person name="Kuo A."/>
            <person name="Salamov A."/>
            <person name="Ahrendt S.R."/>
            <person name="Lipzen A."/>
            <person name="Sullivan W."/>
            <person name="Andreopoulos W.B."/>
            <person name="Clum A."/>
            <person name="Lindquist E."/>
            <person name="Daum C."/>
            <person name="Ramamoorthy G.K."/>
            <person name="Gryganskyi A."/>
            <person name="Culley D."/>
            <person name="Magnuson J.K."/>
            <person name="James T.Y."/>
            <person name="O'Malley M.A."/>
            <person name="Stajich J.E."/>
            <person name="Spatafora J.W."/>
            <person name="Visel A."/>
            <person name="Grigoriev I.V."/>
        </authorList>
    </citation>
    <scope>NUCLEOTIDE SEQUENCE [LARGE SCALE GENOMIC DNA]</scope>
    <source>
        <strain evidence="2 3">ATCC 12442</strain>
    </source>
</reference>
<feature type="region of interest" description="Disordered" evidence="1">
    <location>
        <begin position="22"/>
        <end position="43"/>
    </location>
</feature>
<evidence type="ECO:0000313" key="2">
    <source>
        <dbReference type="EMBL" id="ORX73909.1"/>
    </source>
</evidence>
<comment type="caution">
    <text evidence="2">The sequence shown here is derived from an EMBL/GenBank/DDBJ whole genome shotgun (WGS) entry which is preliminary data.</text>
</comment>